<organism evidence="1">
    <name type="scientific">Arabidopsis thaliana</name>
    <name type="common">Mouse-ear cress</name>
    <dbReference type="NCBI Taxonomy" id="3702"/>
    <lineage>
        <taxon>Eukaryota</taxon>
        <taxon>Viridiplantae</taxon>
        <taxon>Streptophyta</taxon>
        <taxon>Embryophyta</taxon>
        <taxon>Tracheophyta</taxon>
        <taxon>Spermatophyta</taxon>
        <taxon>Magnoliopsida</taxon>
        <taxon>eudicotyledons</taxon>
        <taxon>Gunneridae</taxon>
        <taxon>Pentapetalae</taxon>
        <taxon>rosids</taxon>
        <taxon>malvids</taxon>
        <taxon>Brassicales</taxon>
        <taxon>Brassicaceae</taxon>
        <taxon>Camelineae</taxon>
        <taxon>Arabidopsis</taxon>
    </lineage>
</organism>
<dbReference type="AlphaFoldDB" id="Q8GY36"/>
<sequence>MAVMRRSQPSLFALPLLHHLIDFYVKKEERRKQERRRWREDAFLFIFLLLFPF</sequence>
<evidence type="ECO:0000313" key="1">
    <source>
        <dbReference type="EMBL" id="BAC42530.1"/>
    </source>
</evidence>
<dbReference type="EMBL" id="AK117891">
    <property type="protein sequence ID" value="BAC42530.1"/>
    <property type="molecule type" value="mRNA"/>
</dbReference>
<name>Q8GY36_ARATH</name>
<reference evidence="1" key="1">
    <citation type="submission" date="2002-11" db="EMBL/GenBank/DDBJ databases">
        <title>Arabidopsis thaliana full-length cDNA.</title>
        <authorList>
            <person name="Seki M."/>
            <person name="Iida K."/>
            <person name="Satou M."/>
            <person name="Sakurai T."/>
            <person name="Akiyama K."/>
            <person name="Ishida J."/>
            <person name="Nakajima M."/>
            <person name="Enju A."/>
            <person name="Kamiya A."/>
            <person name="Narusaka M."/>
            <person name="Carninci P."/>
            <person name="Kawai J."/>
            <person name="Hayashizaki Y."/>
            <person name="Shinozaki K."/>
        </authorList>
    </citation>
    <scope>NUCLEOTIDE SEQUENCE</scope>
</reference>
<proteinExistence type="evidence at transcript level"/>
<accession>Q8GY36</accession>
<protein>
    <submittedName>
        <fullName evidence="1">Uncharacterized protein</fullName>
    </submittedName>
</protein>